<dbReference type="Gene3D" id="3.40.190.10">
    <property type="entry name" value="Periplasmic binding protein-like II"/>
    <property type="match status" value="2"/>
</dbReference>
<protein>
    <submittedName>
        <fullName evidence="5">ABC transporter substrate-binding protein</fullName>
    </submittedName>
</protein>
<dbReference type="SUPFAM" id="SSF53850">
    <property type="entry name" value="Periplasmic binding protein-like II"/>
    <property type="match status" value="1"/>
</dbReference>
<dbReference type="RefSeq" id="WP_344531859.1">
    <property type="nucleotide sequence ID" value="NZ_BAAAPE010000013.1"/>
</dbReference>
<feature type="chain" id="PRO_5047198499" evidence="4">
    <location>
        <begin position="23"/>
        <end position="449"/>
    </location>
</feature>
<reference evidence="5 6" key="1">
    <citation type="journal article" date="2019" name="Int. J. Syst. Evol. Microbiol.">
        <title>The Global Catalogue of Microorganisms (GCM) 10K type strain sequencing project: providing services to taxonomists for standard genome sequencing and annotation.</title>
        <authorList>
            <consortium name="The Broad Institute Genomics Platform"/>
            <consortium name="The Broad Institute Genome Sequencing Center for Infectious Disease"/>
            <person name="Wu L."/>
            <person name="Ma J."/>
        </authorList>
    </citation>
    <scope>NUCLEOTIDE SEQUENCE [LARGE SCALE GENOMIC DNA]</scope>
    <source>
        <strain evidence="5 6">JCM 15478</strain>
    </source>
</reference>
<comment type="similarity">
    <text evidence="1">Belongs to the bacterial solute-binding protein 1 family.</text>
</comment>
<organism evidence="5 6">
    <name type="scientific">Streptomyces albiaxialis</name>
    <dbReference type="NCBI Taxonomy" id="329523"/>
    <lineage>
        <taxon>Bacteria</taxon>
        <taxon>Bacillati</taxon>
        <taxon>Actinomycetota</taxon>
        <taxon>Actinomycetes</taxon>
        <taxon>Kitasatosporales</taxon>
        <taxon>Streptomycetaceae</taxon>
        <taxon>Streptomyces</taxon>
    </lineage>
</organism>
<dbReference type="EMBL" id="BAAAPE010000013">
    <property type="protein sequence ID" value="GAA2089393.1"/>
    <property type="molecule type" value="Genomic_DNA"/>
</dbReference>
<evidence type="ECO:0000313" key="5">
    <source>
        <dbReference type="EMBL" id="GAA2089393.1"/>
    </source>
</evidence>
<keyword evidence="6" id="KW-1185">Reference proteome</keyword>
<dbReference type="Pfam" id="PF01547">
    <property type="entry name" value="SBP_bac_1"/>
    <property type="match status" value="1"/>
</dbReference>
<keyword evidence="3 4" id="KW-0732">Signal</keyword>
<sequence>MPVHASGIRRAPVTLSATVAVAALLASACTGSSGTAANDDPDAETTITFWHGWSAPSEVKAIDANIAAFEKKHPNITVKTVKNVNDDKLNQALRAGGDNAPDVVSSFTTDNVGRFCSSNALADLDPFLKKSRIVPEKTFPKTMLDYTQYKGKRCTLPLLGDAYGLYYDKDAFRKAGIEKPPKTFSEFDKVAKKLTVEKGDSYERLGFMPNYHGYETTIEHYGGQFGVRYFDGEGKANGARDPRMKQMFQWQRGLVEDLGGFRKLEKYRSTFGDEWGPKHPFHTGKVAMQLDGEWRGKMAKDAGVDFEVGTAPLPVPDDQKDEYGKGYLAGTVVGISNSSPRKNAAWELLKFMTTDTDAVVGFANEIHNVPSTLKAMKSPKLEDDPNFRTFVDIARHPKSSHAPASPNGGSFLLTLQDLSYAVESGRQKDLDAGLKKADDQIDKDIARAR</sequence>
<proteinExistence type="inferred from homology"/>
<accession>A0ABN2WFQ3</accession>
<feature type="signal peptide" evidence="4">
    <location>
        <begin position="1"/>
        <end position="22"/>
    </location>
</feature>
<evidence type="ECO:0000256" key="4">
    <source>
        <dbReference type="SAM" id="SignalP"/>
    </source>
</evidence>
<dbReference type="Proteomes" id="UP001500016">
    <property type="component" value="Unassembled WGS sequence"/>
</dbReference>
<evidence type="ECO:0000256" key="1">
    <source>
        <dbReference type="ARBA" id="ARBA00008520"/>
    </source>
</evidence>
<dbReference type="PANTHER" id="PTHR30061">
    <property type="entry name" value="MALTOSE-BINDING PERIPLASMIC PROTEIN"/>
    <property type="match status" value="1"/>
</dbReference>
<keyword evidence="2" id="KW-0813">Transport</keyword>
<dbReference type="CDD" id="cd14748">
    <property type="entry name" value="PBP2_UgpB"/>
    <property type="match status" value="1"/>
</dbReference>
<comment type="caution">
    <text evidence="5">The sequence shown here is derived from an EMBL/GenBank/DDBJ whole genome shotgun (WGS) entry which is preliminary data.</text>
</comment>
<dbReference type="PANTHER" id="PTHR30061:SF50">
    <property type="entry name" value="MALTOSE_MALTODEXTRIN-BINDING PERIPLASMIC PROTEIN"/>
    <property type="match status" value="1"/>
</dbReference>
<name>A0ABN2WFQ3_9ACTN</name>
<gene>
    <name evidence="5" type="ORF">GCM10009801_53680</name>
</gene>
<evidence type="ECO:0000256" key="2">
    <source>
        <dbReference type="ARBA" id="ARBA00022448"/>
    </source>
</evidence>
<dbReference type="InterPro" id="IPR006059">
    <property type="entry name" value="SBP"/>
</dbReference>
<evidence type="ECO:0000313" key="6">
    <source>
        <dbReference type="Proteomes" id="UP001500016"/>
    </source>
</evidence>
<evidence type="ECO:0000256" key="3">
    <source>
        <dbReference type="ARBA" id="ARBA00022729"/>
    </source>
</evidence>